<dbReference type="InterPro" id="IPR009836">
    <property type="entry name" value="GRDP-like"/>
</dbReference>
<evidence type="ECO:0000313" key="2">
    <source>
        <dbReference type="Proteomes" id="UP000887560"/>
    </source>
</evidence>
<feature type="compositionally biased region" description="Low complexity" evidence="1">
    <location>
        <begin position="381"/>
        <end position="411"/>
    </location>
</feature>
<proteinExistence type="predicted"/>
<keyword evidence="2" id="KW-1185">Reference proteome</keyword>
<accession>A0A915NEN7</accession>
<evidence type="ECO:0000256" key="1">
    <source>
        <dbReference type="SAM" id="MobiDB-lite"/>
    </source>
</evidence>
<feature type="compositionally biased region" description="Polar residues" evidence="1">
    <location>
        <begin position="1"/>
        <end position="23"/>
    </location>
</feature>
<protein>
    <submittedName>
        <fullName evidence="3">Uncharacterized protein</fullName>
    </submittedName>
</protein>
<organism evidence="2 3">
    <name type="scientific">Meloidogyne floridensis</name>
    <dbReference type="NCBI Taxonomy" id="298350"/>
    <lineage>
        <taxon>Eukaryota</taxon>
        <taxon>Metazoa</taxon>
        <taxon>Ecdysozoa</taxon>
        <taxon>Nematoda</taxon>
        <taxon>Chromadorea</taxon>
        <taxon>Rhabditida</taxon>
        <taxon>Tylenchina</taxon>
        <taxon>Tylenchomorpha</taxon>
        <taxon>Tylenchoidea</taxon>
        <taxon>Meloidogynidae</taxon>
        <taxon>Meloidogyninae</taxon>
        <taxon>Meloidogyne</taxon>
    </lineage>
</organism>
<name>A0A915NEN7_9BILA</name>
<dbReference type="Proteomes" id="UP000887560">
    <property type="component" value="Unplaced"/>
</dbReference>
<feature type="region of interest" description="Disordered" evidence="1">
    <location>
        <begin position="372"/>
        <end position="411"/>
    </location>
</feature>
<feature type="region of interest" description="Disordered" evidence="1">
    <location>
        <begin position="1"/>
        <end position="33"/>
    </location>
</feature>
<dbReference type="Pfam" id="PF07173">
    <property type="entry name" value="GRDP-like"/>
    <property type="match status" value="1"/>
</dbReference>
<dbReference type="PANTHER" id="PTHR34365">
    <property type="entry name" value="ENOLASE (DUF1399)"/>
    <property type="match status" value="1"/>
</dbReference>
<sequence>MGNESTETSKGAETSTQNNNLKHPQNEENKNKIINNNTIFVPTTQQDVDFKQILVPSLKSTHEQMRNCITIDLLTACQREINFLRMIDRKAPVLYDRIVVANAIRRYECFWLPAQASKPDLLNIPPLDVHWVWHVHMLSPVSYREDCVAICGTVVDHKLLSADEIQQRYEQSVSAWNNFCPEEPYEFLSSSSKPYKQKSKYDIVEAISLPHYTSPRFLNDAIDRYINFLQLKQTYSDQFLTPCYDFDLVWHTHQVHPEDYFRNCVAIFGSLLKHDDSINDPFLCLESDDESSNNASNLAYGNIHIPSIVLKELPVQREQLRLKLRYGGKKISTFSAQLWDKQVTRPSFSLIWQPNPCGLKCIQNNKNVAKTQATNGHSKNSTGSASSTSTSSSTSSTSSQQQPSTSSSNYLSTIINSSSSTQQIPSIVKFPFERKTAKEFVVELELFDKVFLHKRDLVKLKGRLPLDKLLPLQISSNINSKSSQNVVQLQLENVNGEHAKINITTSVSLNRELELQAGEYREQQLTTEDSRLWTLCQAAALNRAQLQPGAKIYVALH</sequence>
<evidence type="ECO:0000313" key="3">
    <source>
        <dbReference type="WBParaSite" id="scf7180000417740.g1700"/>
    </source>
</evidence>
<reference evidence="3" key="1">
    <citation type="submission" date="2022-11" db="UniProtKB">
        <authorList>
            <consortium name="WormBaseParasite"/>
        </authorList>
    </citation>
    <scope>IDENTIFICATION</scope>
</reference>
<dbReference type="WBParaSite" id="scf7180000417740.g1700">
    <property type="protein sequence ID" value="scf7180000417740.g1700"/>
    <property type="gene ID" value="scf7180000417740.g1700"/>
</dbReference>
<dbReference type="PANTHER" id="PTHR34365:SF7">
    <property type="entry name" value="GLYCINE-RICH DOMAIN-CONTAINING PROTEIN 1"/>
    <property type="match status" value="1"/>
</dbReference>
<dbReference type="AlphaFoldDB" id="A0A915NEN7"/>